<sequence>MSERIQSINAVGILVTDYDEAIAFFTEKLNFDLLANEAHDNGIRWVLLHPPGLSNTGIMVNLAQSKLDEMVVGKQAGDQVLFVLQTNDFWRDYKSMQSKGVNFIETPRDEDYGTVAIFEDLYGNKWDLLQVKDEE</sequence>
<dbReference type="EMBL" id="FQWD01000001">
    <property type="protein sequence ID" value="SHF81190.1"/>
    <property type="molecule type" value="Genomic_DNA"/>
</dbReference>
<dbReference type="OrthoDB" id="9794917at2"/>
<organism evidence="2 3">
    <name type="scientific">Marisediminitalea aggregata</name>
    <dbReference type="NCBI Taxonomy" id="634436"/>
    <lineage>
        <taxon>Bacteria</taxon>
        <taxon>Pseudomonadati</taxon>
        <taxon>Pseudomonadota</taxon>
        <taxon>Gammaproteobacteria</taxon>
        <taxon>Alteromonadales</taxon>
        <taxon>Alteromonadaceae</taxon>
        <taxon>Marisediminitalea</taxon>
    </lineage>
</organism>
<dbReference type="RefSeq" id="WP_073317251.1">
    <property type="nucleotide sequence ID" value="NZ_FQWD01000001.1"/>
</dbReference>
<evidence type="ECO:0000313" key="3">
    <source>
        <dbReference type="Proteomes" id="UP000184520"/>
    </source>
</evidence>
<evidence type="ECO:0000259" key="1">
    <source>
        <dbReference type="PROSITE" id="PS51819"/>
    </source>
</evidence>
<gene>
    <name evidence="2" type="ORF">SAMN05216361_0483</name>
</gene>
<dbReference type="Proteomes" id="UP000184520">
    <property type="component" value="Unassembled WGS sequence"/>
</dbReference>
<protein>
    <submittedName>
        <fullName evidence="2">Catechol 2,3-dioxygenase</fullName>
    </submittedName>
</protein>
<reference evidence="3" key="1">
    <citation type="submission" date="2016-11" db="EMBL/GenBank/DDBJ databases">
        <authorList>
            <person name="Varghese N."/>
            <person name="Submissions S."/>
        </authorList>
    </citation>
    <scope>NUCLEOTIDE SEQUENCE [LARGE SCALE GENOMIC DNA]</scope>
    <source>
        <strain evidence="3">CGMCC 1.8995</strain>
    </source>
</reference>
<dbReference type="STRING" id="634436.SAMN05216361_0483"/>
<accession>A0A1M5EQ06</accession>
<evidence type="ECO:0000313" key="2">
    <source>
        <dbReference type="EMBL" id="SHF81190.1"/>
    </source>
</evidence>
<name>A0A1M5EQ06_9ALTE</name>
<dbReference type="GO" id="GO:0051213">
    <property type="term" value="F:dioxygenase activity"/>
    <property type="evidence" value="ECO:0007669"/>
    <property type="project" value="UniProtKB-KW"/>
</dbReference>
<feature type="domain" description="VOC" evidence="1">
    <location>
        <begin position="7"/>
        <end position="131"/>
    </location>
</feature>
<dbReference type="Pfam" id="PF00903">
    <property type="entry name" value="Glyoxalase"/>
    <property type="match status" value="1"/>
</dbReference>
<keyword evidence="2" id="KW-0560">Oxidoreductase</keyword>
<dbReference type="PANTHER" id="PTHR36437">
    <property type="entry name" value="GLYOXALASE/BLEOMYCIN RESISTANCE PROTEIN/DIOXYGENASE"/>
    <property type="match status" value="1"/>
</dbReference>
<dbReference type="Gene3D" id="3.10.180.10">
    <property type="entry name" value="2,3-Dihydroxybiphenyl 1,2-Dioxygenase, domain 1"/>
    <property type="match status" value="1"/>
</dbReference>
<dbReference type="InterPro" id="IPR004360">
    <property type="entry name" value="Glyas_Fos-R_dOase_dom"/>
</dbReference>
<keyword evidence="3" id="KW-1185">Reference proteome</keyword>
<dbReference type="PROSITE" id="PS51819">
    <property type="entry name" value="VOC"/>
    <property type="match status" value="1"/>
</dbReference>
<dbReference type="PANTHER" id="PTHR36437:SF2">
    <property type="entry name" value="GLYOXALASE_BLEOMYCIN RESISTANCE PROTEIN_DIOXYGENASE"/>
    <property type="match status" value="1"/>
</dbReference>
<dbReference type="InterPro" id="IPR029068">
    <property type="entry name" value="Glyas_Bleomycin-R_OHBP_Dase"/>
</dbReference>
<dbReference type="AlphaFoldDB" id="A0A1M5EQ06"/>
<proteinExistence type="predicted"/>
<dbReference type="InterPro" id="IPR037523">
    <property type="entry name" value="VOC_core"/>
</dbReference>
<keyword evidence="2" id="KW-0223">Dioxygenase</keyword>
<dbReference type="SUPFAM" id="SSF54593">
    <property type="entry name" value="Glyoxalase/Bleomycin resistance protein/Dihydroxybiphenyl dioxygenase"/>
    <property type="match status" value="1"/>
</dbReference>